<evidence type="ECO:0000256" key="3">
    <source>
        <dbReference type="ARBA" id="ARBA00022630"/>
    </source>
</evidence>
<gene>
    <name evidence="7" type="ORF">METZ01_LOCUS178984</name>
</gene>
<name>A0A382CJ84_9ZZZZ</name>
<dbReference type="Gene3D" id="3.50.50.60">
    <property type="entry name" value="FAD/NAD(P)-binding domain"/>
    <property type="match status" value="1"/>
</dbReference>
<evidence type="ECO:0000256" key="1">
    <source>
        <dbReference type="ARBA" id="ARBA00001974"/>
    </source>
</evidence>
<comment type="cofactor">
    <cofactor evidence="1">
        <name>FAD</name>
        <dbReference type="ChEBI" id="CHEBI:57692"/>
    </cofactor>
</comment>
<dbReference type="EMBL" id="UINC01034768">
    <property type="protein sequence ID" value="SVB26130.1"/>
    <property type="molecule type" value="Genomic_DNA"/>
</dbReference>
<dbReference type="InterPro" id="IPR007867">
    <property type="entry name" value="GMC_OxRtase_C"/>
</dbReference>
<feature type="non-terminal residue" evidence="7">
    <location>
        <position position="460"/>
    </location>
</feature>
<dbReference type="PANTHER" id="PTHR11552">
    <property type="entry name" value="GLUCOSE-METHANOL-CHOLINE GMC OXIDOREDUCTASE"/>
    <property type="match status" value="1"/>
</dbReference>
<dbReference type="InterPro" id="IPR036188">
    <property type="entry name" value="FAD/NAD-bd_sf"/>
</dbReference>
<keyword evidence="3" id="KW-0285">Flavoprotein</keyword>
<proteinExistence type="inferred from homology"/>
<dbReference type="InterPro" id="IPR012132">
    <property type="entry name" value="GMC_OxRdtase"/>
</dbReference>
<comment type="similarity">
    <text evidence="2">Belongs to the GMC oxidoreductase family.</text>
</comment>
<evidence type="ECO:0000259" key="5">
    <source>
        <dbReference type="PROSITE" id="PS00623"/>
    </source>
</evidence>
<dbReference type="InterPro" id="IPR000172">
    <property type="entry name" value="GMC_OxRdtase_N"/>
</dbReference>
<reference evidence="7" key="1">
    <citation type="submission" date="2018-05" db="EMBL/GenBank/DDBJ databases">
        <authorList>
            <person name="Lanie J.A."/>
            <person name="Ng W.-L."/>
            <person name="Kazmierczak K.M."/>
            <person name="Andrzejewski T.M."/>
            <person name="Davidsen T.M."/>
            <person name="Wayne K.J."/>
            <person name="Tettelin H."/>
            <person name="Glass J.I."/>
            <person name="Rusch D."/>
            <person name="Podicherti R."/>
            <person name="Tsui H.-C.T."/>
            <person name="Winkler M.E."/>
        </authorList>
    </citation>
    <scope>NUCLEOTIDE SEQUENCE</scope>
</reference>
<dbReference type="AlphaFoldDB" id="A0A382CJ84"/>
<evidence type="ECO:0000256" key="2">
    <source>
        <dbReference type="ARBA" id="ARBA00010790"/>
    </source>
</evidence>
<dbReference type="SUPFAM" id="SSF51905">
    <property type="entry name" value="FAD/NAD(P)-binding domain"/>
    <property type="match status" value="1"/>
</dbReference>
<dbReference type="PROSITE" id="PS00623">
    <property type="entry name" value="GMC_OXRED_1"/>
    <property type="match status" value="1"/>
</dbReference>
<keyword evidence="4" id="KW-0274">FAD</keyword>
<evidence type="ECO:0000313" key="7">
    <source>
        <dbReference type="EMBL" id="SVB26130.1"/>
    </source>
</evidence>
<dbReference type="Gene3D" id="3.30.560.10">
    <property type="entry name" value="Glucose Oxidase, domain 3"/>
    <property type="match status" value="1"/>
</dbReference>
<organism evidence="7">
    <name type="scientific">marine metagenome</name>
    <dbReference type="NCBI Taxonomy" id="408172"/>
    <lineage>
        <taxon>unclassified sequences</taxon>
        <taxon>metagenomes</taxon>
        <taxon>ecological metagenomes</taxon>
    </lineage>
</organism>
<sequence>VIVGGGTAGCVLAYRLSESATNTVLLIEAGPPISGLMSRIPAALDFALHDDRFNWCYTTDPEPYMGNRRMSCPRGRVLGGSSSINGMQFVRGNPNDFDSWAAKGLDTWSYSHCLPYFKRMERFQRGGDDYRGDHGPLHVSPASIQTPLDQAFLDAALQAGHGYSEDNNGFRQDGFGLSDKNTYRGRRWGAFDAYLKPALKRENLHVETDCLTHRIIFDKKSAIGVEYDLRGEVIQVYAEKEVLISGGSINSPHLLLLSGIGDTEQLKHHGLPVVQHLPGVGKNLQDHLDLRIQVKCKEPVSHFPSTKGIGRLAAGLRWLVTRSGVCATNLLDVAGYICSRAELEFPNIQSTFMAIAASYDGSHSFAGHGYQAHIDLMKPTSRGSIKLQSANPKKAPSILFNYLQAEEDRRAVIEGFKLTRVLLAQQSFDKFRDGELLPGSSVNTDEEILAWAKVSGETEY</sequence>
<feature type="domain" description="Glucose-methanol-choline oxidoreductase N-terminal" evidence="6">
    <location>
        <begin position="247"/>
        <end position="261"/>
    </location>
</feature>
<feature type="non-terminal residue" evidence="7">
    <location>
        <position position="1"/>
    </location>
</feature>
<feature type="domain" description="Glucose-methanol-choline oxidoreductase N-terminal" evidence="5">
    <location>
        <begin position="75"/>
        <end position="98"/>
    </location>
</feature>
<dbReference type="Pfam" id="PF05199">
    <property type="entry name" value="GMC_oxred_C"/>
    <property type="match status" value="1"/>
</dbReference>
<dbReference type="GO" id="GO:0050660">
    <property type="term" value="F:flavin adenine dinucleotide binding"/>
    <property type="evidence" value="ECO:0007669"/>
    <property type="project" value="InterPro"/>
</dbReference>
<evidence type="ECO:0000259" key="6">
    <source>
        <dbReference type="PROSITE" id="PS00624"/>
    </source>
</evidence>
<dbReference type="Pfam" id="PF00732">
    <property type="entry name" value="GMC_oxred_N"/>
    <property type="match status" value="1"/>
</dbReference>
<dbReference type="GO" id="GO:0016614">
    <property type="term" value="F:oxidoreductase activity, acting on CH-OH group of donors"/>
    <property type="evidence" value="ECO:0007669"/>
    <property type="project" value="InterPro"/>
</dbReference>
<accession>A0A382CJ84</accession>
<evidence type="ECO:0000256" key="4">
    <source>
        <dbReference type="ARBA" id="ARBA00022827"/>
    </source>
</evidence>
<dbReference type="SUPFAM" id="SSF54373">
    <property type="entry name" value="FAD-linked reductases, C-terminal domain"/>
    <property type="match status" value="1"/>
</dbReference>
<dbReference type="PANTHER" id="PTHR11552:SF147">
    <property type="entry name" value="CHOLINE DEHYDROGENASE, MITOCHONDRIAL"/>
    <property type="match status" value="1"/>
</dbReference>
<protein>
    <recommendedName>
        <fullName evidence="5 6">Glucose-methanol-choline oxidoreductase N-terminal domain-containing protein</fullName>
    </recommendedName>
</protein>
<dbReference type="PROSITE" id="PS00624">
    <property type="entry name" value="GMC_OXRED_2"/>
    <property type="match status" value="1"/>
</dbReference>
<dbReference type="PIRSF" id="PIRSF000137">
    <property type="entry name" value="Alcohol_oxidase"/>
    <property type="match status" value="1"/>
</dbReference>